<feature type="region of interest" description="Disordered" evidence="9">
    <location>
        <begin position="41"/>
        <end position="62"/>
    </location>
</feature>
<gene>
    <name evidence="12" type="ORF">JVT61DRAFT_5213</name>
</gene>
<keyword evidence="4" id="KW-0256">Endoplasmic reticulum</keyword>
<name>A0A8I2Z1Z4_9AGAM</name>
<evidence type="ECO:0000256" key="7">
    <source>
        <dbReference type="ARBA" id="ARBA00023121"/>
    </source>
</evidence>
<feature type="compositionally biased region" description="Basic and acidic residues" evidence="9">
    <location>
        <begin position="545"/>
        <end position="558"/>
    </location>
</feature>
<dbReference type="GO" id="GO:0005789">
    <property type="term" value="C:endoplasmic reticulum membrane"/>
    <property type="evidence" value="ECO:0007669"/>
    <property type="project" value="UniProtKB-SubCell"/>
</dbReference>
<keyword evidence="7" id="KW-0446">Lipid-binding</keyword>
<feature type="transmembrane region" description="Helical" evidence="10">
    <location>
        <begin position="7"/>
        <end position="31"/>
    </location>
</feature>
<keyword evidence="5 10" id="KW-1133">Transmembrane helix</keyword>
<dbReference type="PANTHER" id="PTHR13466:SF19">
    <property type="entry name" value="NUCLEUS-VACUOLE JUNCTION PROTEIN 2"/>
    <property type="match status" value="1"/>
</dbReference>
<comment type="subcellular location">
    <subcellularLocation>
        <location evidence="1">Endoplasmic reticulum membrane</location>
    </subcellularLocation>
</comment>
<feature type="compositionally biased region" description="Polar residues" evidence="9">
    <location>
        <begin position="518"/>
        <end position="530"/>
    </location>
</feature>
<feature type="domain" description="SMP-LTD" evidence="11">
    <location>
        <begin position="253"/>
        <end position="444"/>
    </location>
</feature>
<sequence>MSLRALLYAYVLGGITFIPLLIFTFLCITIYTSVPAPHPNAKPPVESTNHDESPIDPPSDVNDLPRTRKGWLTVRHTFEESSNDASPKRARPKDMWYVVLKGKVMYLYEDEAMTECEAAVELGGHDVLIYPEGLLDGELFTRRNAICLKPRSRGAEMSKEIASGDGEQNDKADGDQARKQEEDENSRDAAQEDALMAPWFIFVRSCVDMEDWYLALVHASDHPSGTPTLSPLKPVFLPSEMNSLVTTLDEQPDVIPMRWFNALLGRVFYSIYKTQTLESYIISRLMKKLSKVKRPAFLTDVAVTQFSVGDKAPTLSKPMLKELTKEGDASLEVGLLYKGEIRATVEATAVINLGARFKSYTVKLVLAVVVRELEGNLLVKVKRPPSSRMWYGFTKTPRMVINVEPIVSDRQITWSMILNTIEAKIEETIIDSVVLPNMDDINFFDSAEYEHRGGVWADAVRPENPMTAPAPEVATKPFVGEEAGPSTLVRTPSEREPVTETPSLGSIPIIRSPSTSSEKTSTAARRHSWFSSGADTELEFGHAKEVEEEVVHGKRERSAGPNGSLTPPPDTATIQPSDASDNDQDVHEYLSPRPSSPYSHTRSRSSRAHSISSSAGGDESSNYLSDTSTTSKSPLKSRGQASTQ</sequence>
<dbReference type="CDD" id="cd21675">
    <property type="entry name" value="SMP_TEX2"/>
    <property type="match status" value="1"/>
</dbReference>
<dbReference type="GO" id="GO:0015914">
    <property type="term" value="P:phospholipid transport"/>
    <property type="evidence" value="ECO:0007669"/>
    <property type="project" value="TreeGrafter"/>
</dbReference>
<dbReference type="AlphaFoldDB" id="A0A8I2Z1Z4"/>
<evidence type="ECO:0000256" key="10">
    <source>
        <dbReference type="SAM" id="Phobius"/>
    </source>
</evidence>
<evidence type="ECO:0000256" key="8">
    <source>
        <dbReference type="ARBA" id="ARBA00023136"/>
    </source>
</evidence>
<keyword evidence="2" id="KW-0813">Transport</keyword>
<organism evidence="12 13">
    <name type="scientific">Boletus reticuloceps</name>
    <dbReference type="NCBI Taxonomy" id="495285"/>
    <lineage>
        <taxon>Eukaryota</taxon>
        <taxon>Fungi</taxon>
        <taxon>Dikarya</taxon>
        <taxon>Basidiomycota</taxon>
        <taxon>Agaricomycotina</taxon>
        <taxon>Agaricomycetes</taxon>
        <taxon>Agaricomycetidae</taxon>
        <taxon>Boletales</taxon>
        <taxon>Boletineae</taxon>
        <taxon>Boletaceae</taxon>
        <taxon>Boletoideae</taxon>
        <taxon>Boletus</taxon>
    </lineage>
</organism>
<comment type="caution">
    <text evidence="12">The sequence shown here is derived from an EMBL/GenBank/DDBJ whole genome shotgun (WGS) entry which is preliminary data.</text>
</comment>
<dbReference type="PROSITE" id="PS51847">
    <property type="entry name" value="SMP"/>
    <property type="match status" value="1"/>
</dbReference>
<feature type="region of interest" description="Disordered" evidence="9">
    <location>
        <begin position="545"/>
        <end position="644"/>
    </location>
</feature>
<proteinExistence type="predicted"/>
<evidence type="ECO:0000313" key="13">
    <source>
        <dbReference type="Proteomes" id="UP000683000"/>
    </source>
</evidence>
<feature type="compositionally biased region" description="Low complexity" evidence="9">
    <location>
        <begin position="591"/>
        <end position="600"/>
    </location>
</feature>
<evidence type="ECO:0000256" key="3">
    <source>
        <dbReference type="ARBA" id="ARBA00022692"/>
    </source>
</evidence>
<keyword evidence="6" id="KW-0445">Lipid transport</keyword>
<keyword evidence="8 10" id="KW-0472">Membrane</keyword>
<keyword evidence="3 10" id="KW-0812">Transmembrane</keyword>
<evidence type="ECO:0000256" key="2">
    <source>
        <dbReference type="ARBA" id="ARBA00022448"/>
    </source>
</evidence>
<protein>
    <submittedName>
        <fullName evidence="12">Putative integral membrane protein conserved region-domain-containing protein</fullName>
    </submittedName>
</protein>
<keyword evidence="13" id="KW-1185">Reference proteome</keyword>
<reference evidence="12" key="1">
    <citation type="submission" date="2021-03" db="EMBL/GenBank/DDBJ databases">
        <title>Evolutionary innovations through gain and loss of genes in the ectomycorrhizal Boletales.</title>
        <authorList>
            <person name="Wu G."/>
            <person name="Miyauchi S."/>
            <person name="Morin E."/>
            <person name="Yang Z.-L."/>
            <person name="Xu J."/>
            <person name="Martin F.M."/>
        </authorList>
    </citation>
    <scope>NUCLEOTIDE SEQUENCE</scope>
    <source>
        <strain evidence="12">BR01</strain>
    </source>
</reference>
<dbReference type="InterPro" id="IPR019411">
    <property type="entry name" value="MMM1_dom"/>
</dbReference>
<evidence type="ECO:0000256" key="4">
    <source>
        <dbReference type="ARBA" id="ARBA00022824"/>
    </source>
</evidence>
<evidence type="ECO:0000259" key="11">
    <source>
        <dbReference type="PROSITE" id="PS51847"/>
    </source>
</evidence>
<evidence type="ECO:0000256" key="1">
    <source>
        <dbReference type="ARBA" id="ARBA00004586"/>
    </source>
</evidence>
<dbReference type="SUPFAM" id="SSF50729">
    <property type="entry name" value="PH domain-like"/>
    <property type="match status" value="1"/>
</dbReference>
<dbReference type="GO" id="GO:0032865">
    <property type="term" value="C:ERMES complex"/>
    <property type="evidence" value="ECO:0007669"/>
    <property type="project" value="TreeGrafter"/>
</dbReference>
<accession>A0A8I2Z1Z4</accession>
<evidence type="ECO:0000256" key="5">
    <source>
        <dbReference type="ARBA" id="ARBA00022989"/>
    </source>
</evidence>
<dbReference type="EMBL" id="JAGFBS010000002">
    <property type="protein sequence ID" value="KAG6380827.1"/>
    <property type="molecule type" value="Genomic_DNA"/>
</dbReference>
<feature type="compositionally biased region" description="Polar residues" evidence="9">
    <location>
        <begin position="622"/>
        <end position="644"/>
    </location>
</feature>
<feature type="compositionally biased region" description="Low complexity" evidence="9">
    <location>
        <begin position="506"/>
        <end position="517"/>
    </location>
</feature>
<dbReference type="InterPro" id="IPR031468">
    <property type="entry name" value="SMP_LBD"/>
</dbReference>
<evidence type="ECO:0000313" key="12">
    <source>
        <dbReference type="EMBL" id="KAG6380827.1"/>
    </source>
</evidence>
<dbReference type="OrthoDB" id="26740at2759"/>
<dbReference type="Pfam" id="PF10296">
    <property type="entry name" value="MMM1"/>
    <property type="match status" value="1"/>
</dbReference>
<evidence type="ECO:0000256" key="9">
    <source>
        <dbReference type="SAM" id="MobiDB-lite"/>
    </source>
</evidence>
<feature type="compositionally biased region" description="Low complexity" evidence="9">
    <location>
        <begin position="608"/>
        <end position="621"/>
    </location>
</feature>
<dbReference type="Proteomes" id="UP000683000">
    <property type="component" value="Unassembled WGS sequence"/>
</dbReference>
<feature type="region of interest" description="Disordered" evidence="9">
    <location>
        <begin position="481"/>
        <end position="530"/>
    </location>
</feature>
<dbReference type="GO" id="GO:0008289">
    <property type="term" value="F:lipid binding"/>
    <property type="evidence" value="ECO:0007669"/>
    <property type="project" value="UniProtKB-KW"/>
</dbReference>
<feature type="region of interest" description="Disordered" evidence="9">
    <location>
        <begin position="156"/>
        <end position="189"/>
    </location>
</feature>
<dbReference type="GO" id="GO:1990456">
    <property type="term" value="P:mitochondrion-endoplasmic reticulum membrane tethering"/>
    <property type="evidence" value="ECO:0007669"/>
    <property type="project" value="TreeGrafter"/>
</dbReference>
<dbReference type="PANTHER" id="PTHR13466">
    <property type="entry name" value="TEX2 PROTEIN-RELATED"/>
    <property type="match status" value="1"/>
</dbReference>
<feature type="compositionally biased region" description="Basic and acidic residues" evidence="9">
    <location>
        <begin position="168"/>
        <end position="189"/>
    </location>
</feature>
<evidence type="ECO:0000256" key="6">
    <source>
        <dbReference type="ARBA" id="ARBA00023055"/>
    </source>
</evidence>